<evidence type="ECO:0000256" key="4">
    <source>
        <dbReference type="ARBA" id="ARBA00022475"/>
    </source>
</evidence>
<feature type="transmembrane region" description="Helical" evidence="9">
    <location>
        <begin position="37"/>
        <end position="64"/>
    </location>
</feature>
<dbReference type="PANTHER" id="PTHR42770:SF16">
    <property type="entry name" value="AMINO ACID PERMEASE"/>
    <property type="match status" value="1"/>
</dbReference>
<dbReference type="Pfam" id="PF13520">
    <property type="entry name" value="AA_permease_2"/>
    <property type="match status" value="1"/>
</dbReference>
<accession>A0A6S6P7N5</accession>
<keyword evidence="7 9" id="KW-0472">Membrane</keyword>
<evidence type="ECO:0000256" key="9">
    <source>
        <dbReference type="SAM" id="Phobius"/>
    </source>
</evidence>
<feature type="transmembrane region" description="Helical" evidence="9">
    <location>
        <begin position="297"/>
        <end position="324"/>
    </location>
</feature>
<evidence type="ECO:0000256" key="8">
    <source>
        <dbReference type="SAM" id="MobiDB-lite"/>
    </source>
</evidence>
<feature type="transmembrane region" description="Helical" evidence="9">
    <location>
        <begin position="421"/>
        <end position="442"/>
    </location>
</feature>
<feature type="transmembrane region" description="Helical" evidence="9">
    <location>
        <begin position="70"/>
        <end position="90"/>
    </location>
</feature>
<dbReference type="Proteomes" id="UP000515734">
    <property type="component" value="Chromosome"/>
</dbReference>
<feature type="region of interest" description="Disordered" evidence="8">
    <location>
        <begin position="1"/>
        <end position="27"/>
    </location>
</feature>
<comment type="subcellular location">
    <subcellularLocation>
        <location evidence="2">Cell membrane</location>
        <topology evidence="2">Multi-pass membrane protein</topology>
    </subcellularLocation>
</comment>
<feature type="transmembrane region" description="Helical" evidence="9">
    <location>
        <begin position="178"/>
        <end position="202"/>
    </location>
</feature>
<proteinExistence type="inferred from homology"/>
<feature type="transmembrane region" description="Helical" evidence="9">
    <location>
        <begin position="454"/>
        <end position="477"/>
    </location>
</feature>
<dbReference type="InterPro" id="IPR050367">
    <property type="entry name" value="APC_superfamily"/>
</dbReference>
<evidence type="ECO:0000313" key="10">
    <source>
        <dbReference type="EMBL" id="BCI52288.1"/>
    </source>
</evidence>
<comment type="function">
    <text evidence="1">Probable amino-acid or metabolite transport protein.</text>
</comment>
<keyword evidence="4" id="KW-1003">Cell membrane</keyword>
<feature type="transmembrane region" description="Helical" evidence="9">
    <location>
        <begin position="387"/>
        <end position="409"/>
    </location>
</feature>
<organism evidence="10 11">
    <name type="scientific">Mycolicibacterium litorale</name>
    <dbReference type="NCBI Taxonomy" id="758802"/>
    <lineage>
        <taxon>Bacteria</taxon>
        <taxon>Bacillati</taxon>
        <taxon>Actinomycetota</taxon>
        <taxon>Actinomycetes</taxon>
        <taxon>Mycobacteriales</taxon>
        <taxon>Mycobacteriaceae</taxon>
        <taxon>Mycolicibacterium</taxon>
    </lineage>
</organism>
<feature type="transmembrane region" description="Helical" evidence="9">
    <location>
        <begin position="111"/>
        <end position="133"/>
    </location>
</feature>
<keyword evidence="5 9" id="KW-0812">Transmembrane</keyword>
<dbReference type="AlphaFoldDB" id="A0A6S6P7N5"/>
<feature type="transmembrane region" description="Helical" evidence="9">
    <location>
        <begin position="214"/>
        <end position="234"/>
    </location>
</feature>
<dbReference type="Gene3D" id="1.20.1740.10">
    <property type="entry name" value="Amino acid/polyamine transporter I"/>
    <property type="match status" value="1"/>
</dbReference>
<protein>
    <submittedName>
        <fullName evidence="10">Putative amino acid permease</fullName>
    </submittedName>
</protein>
<evidence type="ECO:0000313" key="11">
    <source>
        <dbReference type="Proteomes" id="UP000515734"/>
    </source>
</evidence>
<gene>
    <name evidence="10" type="ORF">NIIDNTM18_15660</name>
</gene>
<dbReference type="PIRSF" id="PIRSF006060">
    <property type="entry name" value="AA_transporter"/>
    <property type="match status" value="1"/>
</dbReference>
<dbReference type="GO" id="GO:0022857">
    <property type="term" value="F:transmembrane transporter activity"/>
    <property type="evidence" value="ECO:0007669"/>
    <property type="project" value="InterPro"/>
</dbReference>
<feature type="transmembrane region" description="Helical" evidence="9">
    <location>
        <begin position="255"/>
        <end position="277"/>
    </location>
</feature>
<dbReference type="EMBL" id="AP023287">
    <property type="protein sequence ID" value="BCI52288.1"/>
    <property type="molecule type" value="Genomic_DNA"/>
</dbReference>
<feature type="transmembrane region" description="Helical" evidence="9">
    <location>
        <begin position="356"/>
        <end position="375"/>
    </location>
</feature>
<keyword evidence="6 9" id="KW-1133">Transmembrane helix</keyword>
<dbReference type="InterPro" id="IPR002293">
    <property type="entry name" value="AA/rel_permease1"/>
</dbReference>
<sequence>MSDLQSAPSAMGPGEPPGTSSGTSPGRVGLQGHMGTAALVFTVLAVAAPLASVNGLGPIVIGFAGTSAPTAFLIATGVLLAFAAGLATMSRYVPNPGAFYAYVTSGLGRPAGLGGAFLAVFAYWLMTTASYAYLGSATNQLITGFGGPEIPWYWYQIAGWALVGVIGYLNVELSAKVLTVVMVLEVLIVIIFDAAVAIRGGTEGSALPLPRTEVFSSGSIGIAVLFCVLCFIGFESTAIFREEAKDPEKTVPRAMYLSVLLIGVFYAVSVAFTIIAYGDQADSVAADNAAGMFGEALGTYVAPVFMDICAILLVNSVFASQIALQNMLSRYLYSLGNDGVLPRALGKAHATHRSPYRASLVVTAMVAVLALPFMFTTDDPMALYGKMVGVGTYAITVLMLLASVAVLVYFRRNPHHQASPLKTTVAPVIAILGFSAVVYLATTNIDLISGVTGGLAVAVVTLTFATVVAGVVLASVYRAKRPEVYRRIGRQEL</sequence>
<feature type="transmembrane region" description="Helical" evidence="9">
    <location>
        <begin position="153"/>
        <end position="171"/>
    </location>
</feature>
<feature type="compositionally biased region" description="Low complexity" evidence="8">
    <location>
        <begin position="17"/>
        <end position="26"/>
    </location>
</feature>
<evidence type="ECO:0000256" key="2">
    <source>
        <dbReference type="ARBA" id="ARBA00004651"/>
    </source>
</evidence>
<dbReference type="GO" id="GO:0005886">
    <property type="term" value="C:plasma membrane"/>
    <property type="evidence" value="ECO:0007669"/>
    <property type="project" value="UniProtKB-SubCell"/>
</dbReference>
<evidence type="ECO:0000256" key="6">
    <source>
        <dbReference type="ARBA" id="ARBA00022989"/>
    </source>
</evidence>
<evidence type="ECO:0000256" key="3">
    <source>
        <dbReference type="ARBA" id="ARBA00009523"/>
    </source>
</evidence>
<reference evidence="10 11" key="1">
    <citation type="submission" date="2020-07" db="EMBL/GenBank/DDBJ databases">
        <title>Complete genome sequence of Mycolicibacterium litorale like strain isolated from cardiac implantable electronic device infection.</title>
        <authorList>
            <person name="Fukano H."/>
            <person name="Miyama H."/>
            <person name="Hoshino Y."/>
        </authorList>
    </citation>
    <scope>NUCLEOTIDE SEQUENCE [LARGE SCALE GENOMIC DNA]</scope>
    <source>
        <strain evidence="10 11">NIIDNTM18</strain>
    </source>
</reference>
<name>A0A6S6P7N5_9MYCO</name>
<evidence type="ECO:0000256" key="5">
    <source>
        <dbReference type="ARBA" id="ARBA00022692"/>
    </source>
</evidence>
<dbReference type="PANTHER" id="PTHR42770">
    <property type="entry name" value="AMINO ACID TRANSPORTER-RELATED"/>
    <property type="match status" value="1"/>
</dbReference>
<evidence type="ECO:0000256" key="7">
    <source>
        <dbReference type="ARBA" id="ARBA00023136"/>
    </source>
</evidence>
<comment type="similarity">
    <text evidence="3">Belongs to the amino acid-polyamine-organocation (APC) superfamily.</text>
</comment>
<evidence type="ECO:0000256" key="1">
    <source>
        <dbReference type="ARBA" id="ARBA00002249"/>
    </source>
</evidence>